<dbReference type="CDD" id="cd07422">
    <property type="entry name" value="MPP_ApaH"/>
    <property type="match status" value="1"/>
</dbReference>
<dbReference type="EMBL" id="CP113517">
    <property type="protein sequence ID" value="WAR44804.1"/>
    <property type="molecule type" value="Genomic_DNA"/>
</dbReference>
<name>A0ABY7GJL5_9GAMM</name>
<comment type="function">
    <text evidence="1 5">Hydrolyzes diadenosine 5',5'''-P1,P4-tetraphosphate to yield ADP.</text>
</comment>
<evidence type="ECO:0000313" key="7">
    <source>
        <dbReference type="EMBL" id="WAR44804.1"/>
    </source>
</evidence>
<evidence type="ECO:0000256" key="4">
    <source>
        <dbReference type="ARBA" id="ARBA00049417"/>
    </source>
</evidence>
<evidence type="ECO:0000313" key="8">
    <source>
        <dbReference type="Proteomes" id="UP001162780"/>
    </source>
</evidence>
<dbReference type="Pfam" id="PF00149">
    <property type="entry name" value="Metallophos"/>
    <property type="match status" value="1"/>
</dbReference>
<dbReference type="Proteomes" id="UP001162780">
    <property type="component" value="Chromosome"/>
</dbReference>
<feature type="domain" description="Calcineurin-like phosphoesterase" evidence="6">
    <location>
        <begin position="1"/>
        <end position="146"/>
    </location>
</feature>
<dbReference type="GO" id="GO:0008803">
    <property type="term" value="F:bis(5'-nucleosyl)-tetraphosphatase (symmetrical) activity"/>
    <property type="evidence" value="ECO:0007669"/>
    <property type="project" value="UniProtKB-EC"/>
</dbReference>
<dbReference type="EC" id="3.6.1.41" evidence="5"/>
<proteinExistence type="inferred from homology"/>
<evidence type="ECO:0000259" key="6">
    <source>
        <dbReference type="Pfam" id="PF00149"/>
    </source>
</evidence>
<evidence type="ECO:0000256" key="1">
    <source>
        <dbReference type="ARBA" id="ARBA00003413"/>
    </source>
</evidence>
<dbReference type="NCBIfam" id="TIGR00668">
    <property type="entry name" value="apaH"/>
    <property type="match status" value="1"/>
</dbReference>
<dbReference type="InterPro" id="IPR004617">
    <property type="entry name" value="ApaH"/>
</dbReference>
<comment type="catalytic activity">
    <reaction evidence="4 5">
        <text>P(1),P(4)-bis(5'-adenosyl) tetraphosphate + H2O = 2 ADP + 2 H(+)</text>
        <dbReference type="Rhea" id="RHEA:24252"/>
        <dbReference type="ChEBI" id="CHEBI:15377"/>
        <dbReference type="ChEBI" id="CHEBI:15378"/>
        <dbReference type="ChEBI" id="CHEBI:58141"/>
        <dbReference type="ChEBI" id="CHEBI:456216"/>
        <dbReference type="EC" id="3.6.1.41"/>
    </reaction>
</comment>
<sequence length="276" mass="31218">MAIYAIGDIQGCYDELRRLLDVISFDPAQDTLWLAGDLVNRGPHSLETLRFIKGLGDAAISVLGNHDLHLIATVVSLAKTGKKDTLGPILRAEDRDELIDWLRKQRLFYYNEHYCMLHAGLPPQWDFAQTKAMAEEVEQVIGGDDYELFFRSMYGNKPVIWQDDLSRTEKLRFAVNCFTRLRYCTLGGELDFHHKGPPGSQPAHLLPWFTVPGRKSTDMRIIFGHWSTLGYYEGNNVYSIDTGCLWGGELTALKLEPRPERIGIPCSCAQKPGVDD</sequence>
<dbReference type="SUPFAM" id="SSF56300">
    <property type="entry name" value="Metallo-dependent phosphatases"/>
    <property type="match status" value="1"/>
</dbReference>
<dbReference type="PIRSF" id="PIRSF000903">
    <property type="entry name" value="B5n-ttraPtase_sm"/>
    <property type="match status" value="1"/>
</dbReference>
<accession>A0ABY7GJL5</accession>
<comment type="similarity">
    <text evidence="2 5">Belongs to the Ap4A hydrolase family.</text>
</comment>
<keyword evidence="3 5" id="KW-0378">Hydrolase</keyword>
<protein>
    <recommendedName>
        <fullName evidence="5">Bis(5'-nucleosyl)-tetraphosphatase, symmetrical</fullName>
        <ecNumber evidence="5">3.6.1.41</ecNumber>
    </recommendedName>
    <alternativeName>
        <fullName evidence="5">Ap4A hydrolase</fullName>
    </alternativeName>
    <alternativeName>
        <fullName evidence="5">Diadenosine 5',5'''-P1,P4-tetraphosphate pyrophosphohydrolase</fullName>
    </alternativeName>
    <alternativeName>
        <fullName evidence="5">Diadenosine tetraphosphatase</fullName>
    </alternativeName>
</protein>
<dbReference type="PANTHER" id="PTHR40942">
    <property type="match status" value="1"/>
</dbReference>
<keyword evidence="8" id="KW-1185">Reference proteome</keyword>
<evidence type="ECO:0000256" key="2">
    <source>
        <dbReference type="ARBA" id="ARBA00005419"/>
    </source>
</evidence>
<dbReference type="RefSeq" id="WP_255189775.1">
    <property type="nucleotide sequence ID" value="NZ_CP113517.1"/>
</dbReference>
<evidence type="ECO:0000256" key="5">
    <source>
        <dbReference type="HAMAP-Rule" id="MF_00199"/>
    </source>
</evidence>
<dbReference type="InterPro" id="IPR004843">
    <property type="entry name" value="Calcineurin-like_PHP"/>
</dbReference>
<organism evidence="7 8">
    <name type="scientific">Methylomonas rapida</name>
    <dbReference type="NCBI Taxonomy" id="2963939"/>
    <lineage>
        <taxon>Bacteria</taxon>
        <taxon>Pseudomonadati</taxon>
        <taxon>Pseudomonadota</taxon>
        <taxon>Gammaproteobacteria</taxon>
        <taxon>Methylococcales</taxon>
        <taxon>Methylococcaceae</taxon>
        <taxon>Methylomonas</taxon>
    </lineage>
</organism>
<gene>
    <name evidence="5" type="primary">apaH</name>
    <name evidence="7" type="ORF">NM686_021095</name>
</gene>
<dbReference type="HAMAP" id="MF_00199">
    <property type="entry name" value="ApaH"/>
    <property type="match status" value="1"/>
</dbReference>
<dbReference type="Gene3D" id="3.60.21.10">
    <property type="match status" value="1"/>
</dbReference>
<dbReference type="InterPro" id="IPR029052">
    <property type="entry name" value="Metallo-depent_PP-like"/>
</dbReference>
<dbReference type="NCBIfam" id="NF001204">
    <property type="entry name" value="PRK00166.1"/>
    <property type="match status" value="1"/>
</dbReference>
<evidence type="ECO:0000256" key="3">
    <source>
        <dbReference type="ARBA" id="ARBA00022801"/>
    </source>
</evidence>
<reference evidence="7" key="1">
    <citation type="submission" date="2022-11" db="EMBL/GenBank/DDBJ databases">
        <title>Methylomonas rapida sp. nov., Carotenoid-Producing Obligate Methanotrophs with High Growth Characteristics and Biotechnological Potential.</title>
        <authorList>
            <person name="Tikhonova E.N."/>
            <person name="Suleimanov R.Z."/>
            <person name="Miroshnikov K."/>
            <person name="Oshkin I.Y."/>
            <person name="Belova S.E."/>
            <person name="Danilova O.V."/>
            <person name="Ashikhmin A."/>
            <person name="Konopkin A."/>
            <person name="But S.Y."/>
            <person name="Khmelenina V.N."/>
            <person name="Kuznetsov N."/>
            <person name="Pimenov N.V."/>
            <person name="Dedysh S.N."/>
        </authorList>
    </citation>
    <scope>NUCLEOTIDE SEQUENCE</scope>
    <source>
        <strain evidence="7">MP1</strain>
    </source>
</reference>
<dbReference type="PANTHER" id="PTHR40942:SF4">
    <property type="entry name" value="CYTOCHROME C5"/>
    <property type="match status" value="1"/>
</dbReference>